<feature type="transmembrane region" description="Helical" evidence="1">
    <location>
        <begin position="520"/>
        <end position="540"/>
    </location>
</feature>
<evidence type="ECO:0000313" key="4">
    <source>
        <dbReference type="Proteomes" id="UP000236161"/>
    </source>
</evidence>
<reference evidence="3 4" key="1">
    <citation type="journal article" date="2017" name="Nature">
        <title>The Apostasia genome and the evolution of orchids.</title>
        <authorList>
            <person name="Zhang G.Q."/>
            <person name="Liu K.W."/>
            <person name="Li Z."/>
            <person name="Lohaus R."/>
            <person name="Hsiao Y.Y."/>
            <person name="Niu S.C."/>
            <person name="Wang J.Y."/>
            <person name="Lin Y.C."/>
            <person name="Xu Q."/>
            <person name="Chen L.J."/>
            <person name="Yoshida K."/>
            <person name="Fujiwara S."/>
            <person name="Wang Z.W."/>
            <person name="Zhang Y.Q."/>
            <person name="Mitsuda N."/>
            <person name="Wang M."/>
            <person name="Liu G.H."/>
            <person name="Pecoraro L."/>
            <person name="Huang H.X."/>
            <person name="Xiao X.J."/>
            <person name="Lin M."/>
            <person name="Wu X.Y."/>
            <person name="Wu W.L."/>
            <person name="Chen Y.Y."/>
            <person name="Chang S.B."/>
            <person name="Sakamoto S."/>
            <person name="Ohme-Takagi M."/>
            <person name="Yagi M."/>
            <person name="Zeng S.J."/>
            <person name="Shen C.Y."/>
            <person name="Yeh C.M."/>
            <person name="Luo Y.B."/>
            <person name="Tsai W.C."/>
            <person name="Van de Peer Y."/>
            <person name="Liu Z.J."/>
        </authorList>
    </citation>
    <scope>NUCLEOTIDE SEQUENCE [LARGE SCALE GENOMIC DNA]</scope>
    <source>
        <strain evidence="4">cv. Shenzhen</strain>
        <tissue evidence="3">Stem</tissue>
    </source>
</reference>
<dbReference type="Gene3D" id="1.25.40.20">
    <property type="entry name" value="Ankyrin repeat-containing domain"/>
    <property type="match status" value="2"/>
</dbReference>
<keyword evidence="4" id="KW-1185">Reference proteome</keyword>
<dbReference type="EMBL" id="KZ451932">
    <property type="protein sequence ID" value="PKA61129.1"/>
    <property type="molecule type" value="Genomic_DNA"/>
</dbReference>
<dbReference type="Proteomes" id="UP000236161">
    <property type="component" value="Unassembled WGS sequence"/>
</dbReference>
<keyword evidence="1" id="KW-0812">Transmembrane</keyword>
<organism evidence="3 4">
    <name type="scientific">Apostasia shenzhenica</name>
    <dbReference type="NCBI Taxonomy" id="1088818"/>
    <lineage>
        <taxon>Eukaryota</taxon>
        <taxon>Viridiplantae</taxon>
        <taxon>Streptophyta</taxon>
        <taxon>Embryophyta</taxon>
        <taxon>Tracheophyta</taxon>
        <taxon>Spermatophyta</taxon>
        <taxon>Magnoliopsida</taxon>
        <taxon>Liliopsida</taxon>
        <taxon>Asparagales</taxon>
        <taxon>Orchidaceae</taxon>
        <taxon>Apostasioideae</taxon>
        <taxon>Apostasia</taxon>
    </lineage>
</organism>
<feature type="transmembrane region" description="Helical" evidence="1">
    <location>
        <begin position="560"/>
        <end position="584"/>
    </location>
</feature>
<dbReference type="InterPro" id="IPR036770">
    <property type="entry name" value="Ankyrin_rpt-contain_sf"/>
</dbReference>
<protein>
    <recommendedName>
        <fullName evidence="2">PGG domain-containing protein</fullName>
    </recommendedName>
</protein>
<dbReference type="PANTHER" id="PTHR24177:SF463">
    <property type="entry name" value="OS09G0331600 PROTEIN"/>
    <property type="match status" value="1"/>
</dbReference>
<sequence>MCANPHSPVSDDVAAIPSFCRERSFRQNYEQIDEAIRRGDESFLRCHIHAVKEKKRSMRSGSEETVEFVSAVNLSGDPLLSVLISYEKFELAGRLLKDVDDESLLDRNLDGNTALHVAAAVGDKAMEISGLIIRQNRELLFKRNNDHETPLLKAALYGQRRFFWKLHQIFRELYAEYPDDDKPISIIQDIKKDGSNVLHCAIMGNSPRLALEIARSFPHLKTRRNDAAVTPLQLVVTLPAAFKSKMHVDSLDEFIYKSRWANLIIYRILKQSIPRIAYLEEQKLNHKQTMELVVCLAGDVDRWLCRMARKVKAEDDRKAKEDEAGSRRWFESPLITGAKMGLHEFVEKILEVYPQSANIVDLEGKNILQVAIQLGQEKILDMVAARIAGKNPVLPSRLLYARDEKDNTILHYAAEKTVAEEEADALQMQRELQWFEKVEKLVPKDLQYRRNSEEMTAHERFSEKHKEMTKLAKGQLTDLGKTCAGLVAAFVFASSFSIPGSGAGAGSGDSGIFSKTAFKVFTHAFVFGLSSAATALVLFLSLVTSSYKERDFRRSLPTKFFFAGLSFILALVSLLVAFSCNIFIQIYSGRRIGPKDLIPFVCELTIFPVFTLLVMTYRGSTFGVLSLVRHVWR</sequence>
<dbReference type="InterPro" id="IPR026961">
    <property type="entry name" value="PGG_dom"/>
</dbReference>
<dbReference type="PANTHER" id="PTHR24177">
    <property type="entry name" value="CASKIN"/>
    <property type="match status" value="1"/>
</dbReference>
<dbReference type="SUPFAM" id="SSF48403">
    <property type="entry name" value="Ankyrin repeat"/>
    <property type="match status" value="1"/>
</dbReference>
<name>A0A2I0B015_9ASPA</name>
<evidence type="ECO:0000256" key="1">
    <source>
        <dbReference type="SAM" id="Phobius"/>
    </source>
</evidence>
<dbReference type="STRING" id="1088818.A0A2I0B015"/>
<gene>
    <name evidence="3" type="ORF">AXF42_Ash006025</name>
</gene>
<feature type="domain" description="PGG" evidence="2">
    <location>
        <begin position="483"/>
        <end position="583"/>
    </location>
</feature>
<dbReference type="Pfam" id="PF13962">
    <property type="entry name" value="PGG"/>
    <property type="match status" value="1"/>
</dbReference>
<evidence type="ECO:0000259" key="2">
    <source>
        <dbReference type="Pfam" id="PF13962"/>
    </source>
</evidence>
<keyword evidence="1" id="KW-1133">Transmembrane helix</keyword>
<proteinExistence type="predicted"/>
<dbReference type="GO" id="GO:0016020">
    <property type="term" value="C:membrane"/>
    <property type="evidence" value="ECO:0007669"/>
    <property type="project" value="TreeGrafter"/>
</dbReference>
<feature type="transmembrane region" description="Helical" evidence="1">
    <location>
        <begin position="604"/>
        <end position="628"/>
    </location>
</feature>
<dbReference type="AlphaFoldDB" id="A0A2I0B015"/>
<dbReference type="OrthoDB" id="784923at2759"/>
<evidence type="ECO:0000313" key="3">
    <source>
        <dbReference type="EMBL" id="PKA61129.1"/>
    </source>
</evidence>
<accession>A0A2I0B015</accession>
<keyword evidence="1" id="KW-0472">Membrane</keyword>